<dbReference type="OrthoDB" id="409136at2759"/>
<evidence type="ECO:0000313" key="1">
    <source>
        <dbReference type="EMBL" id="QSS61151.1"/>
    </source>
</evidence>
<dbReference type="AlphaFoldDB" id="A0A8A1M576"/>
<gene>
    <name evidence="1" type="ORF">I7I51_03323</name>
</gene>
<proteinExistence type="predicted"/>
<organism evidence="1 2">
    <name type="scientific">Ajellomyces capsulatus</name>
    <name type="common">Darling's disease fungus</name>
    <name type="synonym">Histoplasma capsulatum</name>
    <dbReference type="NCBI Taxonomy" id="5037"/>
    <lineage>
        <taxon>Eukaryota</taxon>
        <taxon>Fungi</taxon>
        <taxon>Dikarya</taxon>
        <taxon>Ascomycota</taxon>
        <taxon>Pezizomycotina</taxon>
        <taxon>Eurotiomycetes</taxon>
        <taxon>Eurotiomycetidae</taxon>
        <taxon>Onygenales</taxon>
        <taxon>Ajellomycetaceae</taxon>
        <taxon>Histoplasma</taxon>
    </lineage>
</organism>
<dbReference type="VEuPathDB" id="FungiDB:I7I51_03323"/>
<protein>
    <submittedName>
        <fullName evidence="1">Uncharacterized protein</fullName>
    </submittedName>
</protein>
<sequence>MDPFVAQQPPHLPGNCMTAHNLSPDGLVVSNRGRRSPYGNAIVRLATLERWAYERSNGSTEGLLALSYSPTTPAFVSTGSSFRSERAYANSQRSSMIVENIEDTYSKSSSSIMSPPSTVPTLSRFSLSTASNSPSGSIDTNTAAKLPPRYALEEDTDGNLTAPPETSSTGIGHYCFFHILDCNERFSDLEEWKTHVLSHFRLGPLPATAQCPACPYRISDPHHGVAWQRMLTHLADQHLKQGYPIQNTCPDFETMRHLYCSHIITREQLRLLQLPAAPHRPGYSPSLDSLLDFAHPEAVILISSGHVMILVLSPVPRSLGASGVALSRGDNLLRKYVTEEKVLHKQSKGNQLWKPSKLGFRAPQDEINVYG</sequence>
<dbReference type="Proteomes" id="UP000663671">
    <property type="component" value="Chromosome 5"/>
</dbReference>
<name>A0A8A1M576_AJECA</name>
<reference evidence="1" key="1">
    <citation type="submission" date="2021-01" db="EMBL/GenBank/DDBJ databases">
        <title>Chromosome-level genome assembly of a human fungal pathogen reveals clustering of transcriptionally co-regulated genes.</title>
        <authorList>
            <person name="Voorhies M."/>
            <person name="Cohen S."/>
            <person name="Shea T.P."/>
            <person name="Petrus S."/>
            <person name="Munoz J.F."/>
            <person name="Poplawski S."/>
            <person name="Goldman W.E."/>
            <person name="Michael T."/>
            <person name="Cuomo C.A."/>
            <person name="Sil A."/>
            <person name="Beyhan S."/>
        </authorList>
    </citation>
    <scope>NUCLEOTIDE SEQUENCE</scope>
    <source>
        <strain evidence="1">WU24</strain>
    </source>
</reference>
<evidence type="ECO:0000313" key="2">
    <source>
        <dbReference type="Proteomes" id="UP000663671"/>
    </source>
</evidence>
<accession>A0A8A1M576</accession>
<dbReference type="EMBL" id="CP069111">
    <property type="protein sequence ID" value="QSS61151.1"/>
    <property type="molecule type" value="Genomic_DNA"/>
</dbReference>